<sequence>MKKTLAISAITLALTGMGASSSFASSENVSVSPEKVLQSKAAKVNGDGFIVGQYFNLQNGEVSRPLEHKKDADLRISITNKSTGGVHWYLKDPSGRVIAQGDLAKDRTSNITHKKLTAGNYQLRVVSDINGTGSIYIGARTLE</sequence>
<dbReference type="EMBL" id="CP000040">
    <property type="protein sequence ID" value="AAY60517.1"/>
    <property type="molecule type" value="Genomic_DNA"/>
</dbReference>
<feature type="signal peptide" evidence="1">
    <location>
        <begin position="1"/>
        <end position="24"/>
    </location>
</feature>
<dbReference type="PATRIC" id="fig|288681.22.peg.5959"/>
<dbReference type="RefSeq" id="WP_000751604.1">
    <property type="nucleotide sequence ID" value="NC_007103.1"/>
</dbReference>
<evidence type="ECO:0000313" key="2">
    <source>
        <dbReference type="EMBL" id="AAY60517.1"/>
    </source>
</evidence>
<accession>Q4V190</accession>
<protein>
    <submittedName>
        <fullName evidence="2">Hypotheical protein</fullName>
    </submittedName>
</protein>
<dbReference type="KEGG" id="bcz:pE33L466_0374"/>
<evidence type="ECO:0000256" key="1">
    <source>
        <dbReference type="SAM" id="SignalP"/>
    </source>
</evidence>
<keyword evidence="2" id="KW-0614">Plasmid</keyword>
<reference evidence="3" key="1">
    <citation type="journal article" date="2006" name="J. Bacteriol.">
        <title>Pathogenomic sequence analysis of Bacillus cereus and Bacillus thuringiensis isolates closely related to Bacillus anthracis.</title>
        <authorList>
            <person name="Han C.S."/>
            <person name="Xie G."/>
            <person name="Challacombe J.F."/>
            <person name="Altherr M.R."/>
            <person name="Bhotika S.S."/>
            <person name="Brown N."/>
            <person name="Bruce D."/>
            <person name="Campbell C.S."/>
            <person name="Campbell M.L."/>
            <person name="Chen J."/>
            <person name="Chertkov O."/>
            <person name="Cleland C."/>
            <person name="Dimitrijevic M."/>
            <person name="Doggett N.A."/>
            <person name="Fawcett J.J."/>
            <person name="Glavina T."/>
            <person name="Goodwin L.A."/>
            <person name="Green L.D."/>
            <person name="Hill K.K."/>
            <person name="Hitchcock P."/>
            <person name="Jackson P.J."/>
            <person name="Keim P."/>
            <person name="Kewalramani A.R."/>
            <person name="Longmire J."/>
            <person name="Lucas S."/>
            <person name="Malfatti S."/>
            <person name="McMurry K."/>
            <person name="Meincke L.J."/>
            <person name="Misra M."/>
            <person name="Moseman B.L."/>
            <person name="Mundt M."/>
            <person name="Munk A.C."/>
            <person name="Okinaka R.T."/>
            <person name="Parson-Quintana B."/>
            <person name="Reilly L.P."/>
            <person name="Richardson P."/>
            <person name="Robinson D.L."/>
            <person name="Rubin E."/>
            <person name="Saunders E."/>
            <person name="Tapia R."/>
            <person name="Tesmer J.G."/>
            <person name="Thayer N."/>
            <person name="Thompson L.S."/>
            <person name="Tice H."/>
            <person name="Ticknor L.O."/>
            <person name="Wills P.L."/>
            <person name="Brettin T.S."/>
            <person name="Gilna P."/>
        </authorList>
    </citation>
    <scope>NUCLEOTIDE SEQUENCE [LARGE SCALE GENOMIC DNA]</scope>
    <source>
        <strain evidence="3">ZK / E33L</strain>
        <plasmid evidence="3">pE33L466</plasmid>
    </source>
</reference>
<dbReference type="AlphaFoldDB" id="Q4V190"/>
<organism evidence="2 3">
    <name type="scientific">Bacillus cereus (strain ZK / E33L)</name>
    <dbReference type="NCBI Taxonomy" id="288681"/>
    <lineage>
        <taxon>Bacteria</taxon>
        <taxon>Bacillati</taxon>
        <taxon>Bacillota</taxon>
        <taxon>Bacilli</taxon>
        <taxon>Bacillales</taxon>
        <taxon>Bacillaceae</taxon>
        <taxon>Bacillus</taxon>
        <taxon>Bacillus cereus group</taxon>
    </lineage>
</organism>
<evidence type="ECO:0000313" key="3">
    <source>
        <dbReference type="Proteomes" id="UP000002612"/>
    </source>
</evidence>
<dbReference type="Proteomes" id="UP000002612">
    <property type="component" value="Plasmid pE33L466"/>
</dbReference>
<keyword evidence="1" id="KW-0732">Signal</keyword>
<dbReference type="Gene3D" id="2.60.120.380">
    <property type="match status" value="1"/>
</dbReference>
<geneLocation type="plasmid" evidence="2 3">
    <name>pE33L466</name>
</geneLocation>
<proteinExistence type="predicted"/>
<gene>
    <name evidence="2" type="ordered locus">pE33L466_0374</name>
</gene>
<name>Q4V190_BACCZ</name>
<feature type="chain" id="PRO_5004245273" evidence="1">
    <location>
        <begin position="25"/>
        <end position="143"/>
    </location>
</feature>